<comment type="similarity">
    <text evidence="3">Belongs to the peptidase M18 family.</text>
</comment>
<evidence type="ECO:0000256" key="9">
    <source>
        <dbReference type="ARBA" id="ARBA00022723"/>
    </source>
</evidence>
<dbReference type="GO" id="GO:0008270">
    <property type="term" value="F:zinc ion binding"/>
    <property type="evidence" value="ECO:0007669"/>
    <property type="project" value="InterPro"/>
</dbReference>
<dbReference type="GO" id="GO:0005737">
    <property type="term" value="C:cytoplasm"/>
    <property type="evidence" value="ECO:0007669"/>
    <property type="project" value="UniProtKB-ARBA"/>
</dbReference>
<keyword evidence="7" id="KW-0031">Aminopeptidase</keyword>
<evidence type="ECO:0000256" key="8">
    <source>
        <dbReference type="ARBA" id="ARBA00022670"/>
    </source>
</evidence>
<dbReference type="Pfam" id="PF02127">
    <property type="entry name" value="Peptidase_M18"/>
    <property type="match status" value="1"/>
</dbReference>
<dbReference type="PRINTS" id="PR00932">
    <property type="entry name" value="AMINO1PTASE"/>
</dbReference>
<evidence type="ECO:0000256" key="10">
    <source>
        <dbReference type="ARBA" id="ARBA00022801"/>
    </source>
</evidence>
<feature type="domain" description="HTH psq-type" evidence="14">
    <location>
        <begin position="150"/>
        <end position="187"/>
    </location>
</feature>
<feature type="region of interest" description="Disordered" evidence="13">
    <location>
        <begin position="1"/>
        <end position="28"/>
    </location>
</feature>
<dbReference type="InterPro" id="IPR023358">
    <property type="entry name" value="Peptidase_M18_dom2"/>
</dbReference>
<sequence>MTQPQPSDINRDLPINPLTQNTTNHSDLNVSLFTSAPEEQEKRDFPSPHFCEQDSKFQWNSVQEPSGVSPLSSPSILEPHLSRECVTEQTSDTDTKNSSSPITFGLPFSPSTSLNNQLHCIPTTVYSNAITSVTTITSVRRPRHKPAERRELLELAVNDVLGSQISMRRAAQKYNLAKSSLCDYVRKNGIILPNLRFKSYQTIPRSTTTDLSVSNRKITLSANTSRQTPGSCKRSGSPLAENVCTSSISSLPTKLSCGITRKVNIARTKNMDNTKQHSKISAKPIIHMNNLSLGIDNSRAATIASTCDLNSIRPLTLCDRAGSDSCPSEICLPGQHHANNQGNLFNLSNISRCLTNVISCKAGRIESPWHNAAGLPTQVPMRSWTGPNTLSGSLQNTNRQDQQQPINMRSISSFIASSSGIISSQLHCDQEDSLTNNDSLTKAKLNHASLSVNLNTPFQSVNSYLNALTENSTESLTDCSQGLNHFLPSETKSLGDKISSRQNLLLFGDCCCPANPSDTNFPADSPSSHLSSEYDRRIFLNEESTRSLVCNNSNRNPNGLSDSEQSRSILDNTHSLRSTYESSTRISCSSPPSTITLDSSSSNLTQRFLNTPVSLPSFNCQNFPIDITKHPLQTTCPISDNINHISLQSESVSSSTAASALCSFLGLGSVNHINSRFCQPSASVFQPNLFPINQTALAALLLQYSRAAVAGTVTPAVSTDTTASSYANYSVVTSPLSSSQLQNSVDLVQNSLNQSNQIDKSFNQAAQSIPLTQLPFYTRNHFTNSELINSLSLCDQQINLLKQLPKFLIESGTGATSPPTELVIPPHLTNQSAAQSLRQLATTLFWSSLGSKAVDLLSAIGSDIFQQQQQQQANTSNSSNFPIVHTTTLTPTSVAVTKSGVKNFPIDLLNNNITNNQVNFCRNTESVKLHRPTPSISATTSPSTLLQNSDLLKNQLISLHSSNSNMSYHVQGLINFINKSPTPFHVIQLVRTFLGTHGFRELLEDEPWTLRPLDKVYITKNESTVIVAAVGGRFETGNGFTLLGAHTDSPCLRLKPNSERLKEGYIQLGVETYGGGLWYTWFDRELTLAGRVIIRNSEGRLEQRLVHINNPIACVPSLAIHLNQEIKTQGFHPNSEQHLSPILCTTLMEQLQNPTVQSVSTSDCVNNSTNTCFNLCPVSLSERHHHPPALLRLLSEEIGVSEQQIVELELYFADAQPACVGGLYKEFIHAPRLDNLFNSYAGLHGFIESLSTLSSECNMRLLCLFDHEEVGSTSTQGADSGYTLSVIHRLCKAFEMSSTSSIPTSNNPNTPQCSKYNLDLNFEQSLAKSFLLSADQAHAVHPSWSERHECYHKPQFHGGVVLKYNVSQRYATNGLTAAVVREIAHLSNVPVQEFVARQDMHCGSTIGPLLSSQLGVPTVDLGFPQLAMHSCRELCCSSSVEQAVRFYSSYYEHLSKIWCNQYSLRQRPPHQSYGPVHTDSHL</sequence>
<dbReference type="Pfam" id="PF05225">
    <property type="entry name" value="HTH_psq"/>
    <property type="match status" value="1"/>
</dbReference>
<dbReference type="PANTHER" id="PTHR28570">
    <property type="entry name" value="ASPARTYL AMINOPEPTIDASE"/>
    <property type="match status" value="1"/>
</dbReference>
<keyword evidence="16" id="KW-1185">Reference proteome</keyword>
<dbReference type="InterPro" id="IPR001948">
    <property type="entry name" value="Peptidase_M18"/>
</dbReference>
<keyword evidence="12" id="KW-0482">Metalloprotease</keyword>
<comment type="caution">
    <text evidence="15">The sequence shown here is derived from an EMBL/GenBank/DDBJ whole genome shotgun (WGS) entry which is preliminary data.</text>
</comment>
<dbReference type="GO" id="GO:0006508">
    <property type="term" value="P:proteolysis"/>
    <property type="evidence" value="ECO:0007669"/>
    <property type="project" value="UniProtKB-KW"/>
</dbReference>
<dbReference type="Gene3D" id="2.30.250.10">
    <property type="entry name" value="Aminopeptidase i, Domain 2"/>
    <property type="match status" value="1"/>
</dbReference>
<comment type="subunit">
    <text evidence="4">Tetrahedron-shaped homododecamer built from six homodimers.</text>
</comment>
<evidence type="ECO:0000259" key="14">
    <source>
        <dbReference type="Pfam" id="PF05225"/>
    </source>
</evidence>
<dbReference type="FunFam" id="2.30.250.10:FF:000001">
    <property type="entry name" value="Aspartyl aminopeptidase 1"/>
    <property type="match status" value="1"/>
</dbReference>
<keyword evidence="10" id="KW-0378">Hydrolase</keyword>
<dbReference type="PANTHER" id="PTHR28570:SF3">
    <property type="entry name" value="ASPARTYL AMINOPEPTIDASE"/>
    <property type="match status" value="1"/>
</dbReference>
<dbReference type="CDD" id="cd05658">
    <property type="entry name" value="M18_DAP"/>
    <property type="match status" value="1"/>
</dbReference>
<evidence type="ECO:0000256" key="3">
    <source>
        <dbReference type="ARBA" id="ARBA00008290"/>
    </source>
</evidence>
<accession>A0AAE1ZBJ1</accession>
<dbReference type="GO" id="GO:0003677">
    <property type="term" value="F:DNA binding"/>
    <property type="evidence" value="ECO:0007669"/>
    <property type="project" value="InterPro"/>
</dbReference>
<reference evidence="15" key="2">
    <citation type="journal article" date="2023" name="Infect Dis Poverty">
        <title>Chromosome-scale genome of the human blood fluke Schistosoma mekongi and its implications for public health.</title>
        <authorList>
            <person name="Zhou M."/>
            <person name="Xu L."/>
            <person name="Xu D."/>
            <person name="Chen W."/>
            <person name="Khan J."/>
            <person name="Hu Y."/>
            <person name="Huang H."/>
            <person name="Wei H."/>
            <person name="Zhang Y."/>
            <person name="Chusongsang P."/>
            <person name="Tanasarnprasert K."/>
            <person name="Hu X."/>
            <person name="Limpanont Y."/>
            <person name="Lv Z."/>
        </authorList>
    </citation>
    <scope>NUCLEOTIDE SEQUENCE</scope>
    <source>
        <strain evidence="15">LV_2022a</strain>
    </source>
</reference>
<evidence type="ECO:0000256" key="5">
    <source>
        <dbReference type="ARBA" id="ARBA00011965"/>
    </source>
</evidence>
<dbReference type="SUPFAM" id="SSF53187">
    <property type="entry name" value="Zn-dependent exopeptidases"/>
    <property type="match status" value="1"/>
</dbReference>
<proteinExistence type="inferred from homology"/>
<protein>
    <recommendedName>
        <fullName evidence="6">Aspartyl aminopeptidase</fullName>
        <ecNumber evidence="5">3.4.11.21</ecNumber>
    </recommendedName>
</protein>
<gene>
    <name evidence="15" type="ORF">MN116_005536</name>
</gene>
<organism evidence="15 16">
    <name type="scientific">Schistosoma mekongi</name>
    <name type="common">Parasitic worm</name>
    <dbReference type="NCBI Taxonomy" id="38744"/>
    <lineage>
        <taxon>Eukaryota</taxon>
        <taxon>Metazoa</taxon>
        <taxon>Spiralia</taxon>
        <taxon>Lophotrochozoa</taxon>
        <taxon>Platyhelminthes</taxon>
        <taxon>Trematoda</taxon>
        <taxon>Digenea</taxon>
        <taxon>Strigeidida</taxon>
        <taxon>Schistosomatoidea</taxon>
        <taxon>Schistosomatidae</taxon>
        <taxon>Schistosoma</taxon>
    </lineage>
</organism>
<dbReference type="InterPro" id="IPR007889">
    <property type="entry name" value="HTH_Psq"/>
</dbReference>
<dbReference type="GO" id="GO:0004177">
    <property type="term" value="F:aminopeptidase activity"/>
    <property type="evidence" value="ECO:0007669"/>
    <property type="project" value="UniProtKB-KW"/>
</dbReference>
<dbReference type="EMBL" id="JALJAT010000003">
    <property type="protein sequence ID" value="KAK4471140.1"/>
    <property type="molecule type" value="Genomic_DNA"/>
</dbReference>
<comment type="catalytic activity">
    <reaction evidence="1">
        <text>Release of an N-terminal aspartate or glutamate from a peptide, with a preference for aspartate.</text>
        <dbReference type="EC" id="3.4.11.21"/>
    </reaction>
</comment>
<feature type="compositionally biased region" description="Polar residues" evidence="13">
    <location>
        <begin position="17"/>
        <end position="28"/>
    </location>
</feature>
<reference evidence="15" key="1">
    <citation type="submission" date="2022-04" db="EMBL/GenBank/DDBJ databases">
        <authorList>
            <person name="Xu L."/>
            <person name="Lv Z."/>
        </authorList>
    </citation>
    <scope>NUCLEOTIDE SEQUENCE</scope>
    <source>
        <strain evidence="15">LV_2022a</strain>
    </source>
</reference>
<evidence type="ECO:0000256" key="2">
    <source>
        <dbReference type="ARBA" id="ARBA00001947"/>
    </source>
</evidence>
<evidence type="ECO:0000256" key="6">
    <source>
        <dbReference type="ARBA" id="ARBA00015118"/>
    </source>
</evidence>
<evidence type="ECO:0000256" key="1">
    <source>
        <dbReference type="ARBA" id="ARBA00001335"/>
    </source>
</evidence>
<comment type="cofactor">
    <cofactor evidence="2">
        <name>Zn(2+)</name>
        <dbReference type="ChEBI" id="CHEBI:29105"/>
    </cofactor>
</comment>
<feature type="region of interest" description="Disordered" evidence="13">
    <location>
        <begin position="549"/>
        <end position="568"/>
    </location>
</feature>
<dbReference type="Gene3D" id="3.40.630.10">
    <property type="entry name" value="Zn peptidases"/>
    <property type="match status" value="1"/>
</dbReference>
<dbReference type="SUPFAM" id="SSF101821">
    <property type="entry name" value="Aminopeptidase/glucanase lid domain"/>
    <property type="match status" value="1"/>
</dbReference>
<dbReference type="Proteomes" id="UP001292079">
    <property type="component" value="Unassembled WGS sequence"/>
</dbReference>
<dbReference type="EC" id="3.4.11.21" evidence="5"/>
<evidence type="ECO:0000256" key="13">
    <source>
        <dbReference type="SAM" id="MobiDB-lite"/>
    </source>
</evidence>
<dbReference type="GO" id="GO:0008237">
    <property type="term" value="F:metallopeptidase activity"/>
    <property type="evidence" value="ECO:0007669"/>
    <property type="project" value="UniProtKB-KW"/>
</dbReference>
<evidence type="ECO:0000313" key="16">
    <source>
        <dbReference type="Proteomes" id="UP001292079"/>
    </source>
</evidence>
<evidence type="ECO:0000256" key="4">
    <source>
        <dbReference type="ARBA" id="ARBA00011395"/>
    </source>
</evidence>
<name>A0AAE1ZBJ1_SCHME</name>
<evidence type="ECO:0000256" key="7">
    <source>
        <dbReference type="ARBA" id="ARBA00022438"/>
    </source>
</evidence>
<evidence type="ECO:0000256" key="11">
    <source>
        <dbReference type="ARBA" id="ARBA00022833"/>
    </source>
</evidence>
<keyword evidence="9" id="KW-0479">Metal-binding</keyword>
<keyword evidence="8" id="KW-0645">Protease</keyword>
<keyword evidence="11" id="KW-0862">Zinc</keyword>
<evidence type="ECO:0000313" key="15">
    <source>
        <dbReference type="EMBL" id="KAK4471140.1"/>
    </source>
</evidence>
<evidence type="ECO:0000256" key="12">
    <source>
        <dbReference type="ARBA" id="ARBA00023049"/>
    </source>
</evidence>